<evidence type="ECO:0000313" key="3">
    <source>
        <dbReference type="Proteomes" id="UP001597010"/>
    </source>
</evidence>
<reference evidence="3" key="1">
    <citation type="journal article" date="2019" name="Int. J. Syst. Evol. Microbiol.">
        <title>The Global Catalogue of Microorganisms (GCM) 10K type strain sequencing project: providing services to taxonomists for standard genome sequencing and annotation.</title>
        <authorList>
            <consortium name="The Broad Institute Genomics Platform"/>
            <consortium name="The Broad Institute Genome Sequencing Center for Infectious Disease"/>
            <person name="Wu L."/>
            <person name="Ma J."/>
        </authorList>
    </citation>
    <scope>NUCLEOTIDE SEQUENCE [LARGE SCALE GENOMIC DNA]</scope>
    <source>
        <strain evidence="3">CCUG 61484</strain>
    </source>
</reference>
<keyword evidence="1" id="KW-0732">Signal</keyword>
<evidence type="ECO:0000313" key="2">
    <source>
        <dbReference type="EMBL" id="MFD0793748.1"/>
    </source>
</evidence>
<organism evidence="2 3">
    <name type="scientific">Mucilaginibacter litoreus</name>
    <dbReference type="NCBI Taxonomy" id="1048221"/>
    <lineage>
        <taxon>Bacteria</taxon>
        <taxon>Pseudomonadati</taxon>
        <taxon>Bacteroidota</taxon>
        <taxon>Sphingobacteriia</taxon>
        <taxon>Sphingobacteriales</taxon>
        <taxon>Sphingobacteriaceae</taxon>
        <taxon>Mucilaginibacter</taxon>
    </lineage>
</organism>
<sequence length="259" mass="29076">MKKLYIPIVFLALICLSSCVDIEEHYDFKTDGSCNVIYGFDMGKAVSILTNLMSDSVRSTPQFNIVKDTTLSFYDALPDTSAAKLNAEEIAMAKNSQLSVKMNLKKNVMKMEMSHLAKTPAELEYFLQHISTVSINSPVDLGAPENSKKDKSPSNAFTMQRFVAGQDYYIYEVTPHSFSRIIDKIKFGKFLKKTQSTLAMAKAMLIDMPYKVVMNFAHPVKKVSNPKAILSADRRSVILVTTMDDVIKNPNLMNLKVDF</sequence>
<dbReference type="RefSeq" id="WP_377113993.1">
    <property type="nucleotide sequence ID" value="NZ_JBHTHZ010000005.1"/>
</dbReference>
<dbReference type="EMBL" id="JBHTHZ010000005">
    <property type="protein sequence ID" value="MFD0793748.1"/>
    <property type="molecule type" value="Genomic_DNA"/>
</dbReference>
<accession>A0ABW3ARZ1</accession>
<evidence type="ECO:0008006" key="4">
    <source>
        <dbReference type="Google" id="ProtNLM"/>
    </source>
</evidence>
<comment type="caution">
    <text evidence="2">The sequence shown here is derived from an EMBL/GenBank/DDBJ whole genome shotgun (WGS) entry which is preliminary data.</text>
</comment>
<dbReference type="Proteomes" id="UP001597010">
    <property type="component" value="Unassembled WGS sequence"/>
</dbReference>
<gene>
    <name evidence="2" type="ORF">ACFQZX_08970</name>
</gene>
<keyword evidence="3" id="KW-1185">Reference proteome</keyword>
<name>A0ABW3ARZ1_9SPHI</name>
<feature type="signal peptide" evidence="1">
    <location>
        <begin position="1"/>
        <end position="22"/>
    </location>
</feature>
<feature type="chain" id="PRO_5046597004" description="Fasciclin domain-containing protein" evidence="1">
    <location>
        <begin position="23"/>
        <end position="259"/>
    </location>
</feature>
<protein>
    <recommendedName>
        <fullName evidence="4">Fasciclin domain-containing protein</fullName>
    </recommendedName>
</protein>
<proteinExistence type="predicted"/>
<evidence type="ECO:0000256" key="1">
    <source>
        <dbReference type="SAM" id="SignalP"/>
    </source>
</evidence>